<dbReference type="AlphaFoldDB" id="A0A851TLZ8"/>
<evidence type="ECO:0000256" key="2">
    <source>
        <dbReference type="ARBA" id="ARBA00007447"/>
    </source>
</evidence>
<dbReference type="GO" id="GO:0007586">
    <property type="term" value="P:digestion"/>
    <property type="evidence" value="ECO:0007669"/>
    <property type="project" value="UniProtKB-KW"/>
</dbReference>
<evidence type="ECO:0000256" key="1">
    <source>
        <dbReference type="ARBA" id="ARBA00002318"/>
    </source>
</evidence>
<dbReference type="InterPro" id="IPR001461">
    <property type="entry name" value="Aspartic_peptidase_A1"/>
</dbReference>
<dbReference type="FunFam" id="2.40.70.10:FF:000004">
    <property type="entry name" value="Pepsin A"/>
    <property type="match status" value="1"/>
</dbReference>
<dbReference type="Pfam" id="PF07966">
    <property type="entry name" value="A1_Propeptide"/>
    <property type="match status" value="1"/>
</dbReference>
<feature type="non-terminal residue" evidence="13">
    <location>
        <position position="384"/>
    </location>
</feature>
<dbReference type="FunFam" id="2.40.70.10:FF:000006">
    <property type="entry name" value="Cathepsin E"/>
    <property type="match status" value="1"/>
</dbReference>
<evidence type="ECO:0000256" key="11">
    <source>
        <dbReference type="RuleBase" id="RU000454"/>
    </source>
</evidence>
<dbReference type="EMBL" id="WBNA01000409">
    <property type="protein sequence ID" value="NXD16660.1"/>
    <property type="molecule type" value="Genomic_DNA"/>
</dbReference>
<keyword evidence="8 10" id="KW-1015">Disulfide bond</keyword>
<dbReference type="PANTHER" id="PTHR47966:SF22">
    <property type="entry name" value="PEPSIN A-3-RELATED"/>
    <property type="match status" value="1"/>
</dbReference>
<gene>
    <name evidence="13" type="primary">Pga_2</name>
    <name evidence="13" type="ORF">NOTNIG_R03441</name>
</gene>
<evidence type="ECO:0000256" key="7">
    <source>
        <dbReference type="ARBA" id="ARBA00022801"/>
    </source>
</evidence>
<evidence type="ECO:0000256" key="6">
    <source>
        <dbReference type="ARBA" id="ARBA00022757"/>
    </source>
</evidence>
<evidence type="ECO:0000313" key="14">
    <source>
        <dbReference type="Proteomes" id="UP000661971"/>
    </source>
</evidence>
<evidence type="ECO:0000256" key="4">
    <source>
        <dbReference type="ARBA" id="ARBA00022670"/>
    </source>
</evidence>
<accession>A0A851TLZ8</accession>
<dbReference type="Gene3D" id="2.40.70.10">
    <property type="entry name" value="Acid Proteases"/>
    <property type="match status" value="2"/>
</dbReference>
<dbReference type="Pfam" id="PF00026">
    <property type="entry name" value="Asp"/>
    <property type="match status" value="1"/>
</dbReference>
<proteinExistence type="inferred from homology"/>
<dbReference type="GO" id="GO:0004190">
    <property type="term" value="F:aspartic-type endopeptidase activity"/>
    <property type="evidence" value="ECO:0007669"/>
    <property type="project" value="UniProtKB-KW"/>
</dbReference>
<evidence type="ECO:0000256" key="8">
    <source>
        <dbReference type="ARBA" id="ARBA00023157"/>
    </source>
</evidence>
<comment type="caution">
    <text evidence="13">The sequence shown here is derived from an EMBL/GenBank/DDBJ whole genome shotgun (WGS) entry which is preliminary data.</text>
</comment>
<reference evidence="14" key="1">
    <citation type="submission" date="2023-07" db="EMBL/GenBank/DDBJ databases">
        <title>Bird 10,000 Genomes (B10K) Project - Family phase.</title>
        <authorList>
            <person name="Zhang G."/>
        </authorList>
    </citation>
    <scope>NUCLEOTIDE SEQUENCE [LARGE SCALE GENOMIC DNA]</scope>
</reference>
<dbReference type="PROSITE" id="PS51767">
    <property type="entry name" value="PEPTIDASE_A1"/>
    <property type="match status" value="1"/>
</dbReference>
<evidence type="ECO:0000256" key="3">
    <source>
        <dbReference type="ARBA" id="ARBA00011924"/>
    </source>
</evidence>
<dbReference type="InterPro" id="IPR012848">
    <property type="entry name" value="Aspartic_peptidase_N"/>
</dbReference>
<evidence type="ECO:0000259" key="12">
    <source>
        <dbReference type="PROSITE" id="PS51767"/>
    </source>
</evidence>
<dbReference type="GO" id="GO:0006508">
    <property type="term" value="P:proteolysis"/>
    <property type="evidence" value="ECO:0007669"/>
    <property type="project" value="UniProtKB-KW"/>
</dbReference>
<feature type="disulfide bond" evidence="10">
    <location>
        <begin position="102"/>
        <end position="107"/>
    </location>
</feature>
<keyword evidence="14" id="KW-1185">Reference proteome</keyword>
<dbReference type="InterPro" id="IPR001969">
    <property type="entry name" value="Aspartic_peptidase_AS"/>
</dbReference>
<keyword evidence="7 11" id="KW-0378">Hydrolase</keyword>
<feature type="domain" description="Peptidase A1" evidence="12">
    <location>
        <begin position="71"/>
        <end position="381"/>
    </location>
</feature>
<comment type="similarity">
    <text evidence="2 11">Belongs to the peptidase A1 family.</text>
</comment>
<feature type="non-terminal residue" evidence="13">
    <location>
        <position position="1"/>
    </location>
</feature>
<dbReference type="SUPFAM" id="SSF50630">
    <property type="entry name" value="Acid proteases"/>
    <property type="match status" value="1"/>
</dbReference>
<dbReference type="InterPro" id="IPR033121">
    <property type="entry name" value="PEPTIDASE_A1"/>
</dbReference>
<sequence>WLLETCVYLPSLNAAFYLRVSLRKGKSLREALMELDLLEDFLTKHPPSLAAKYSPTTATYEPLANYMDLEYVGTISIGTPPQEFTVLFDTGSSNLWVPSMYCSSEACADHQRYNPALSSTYRGTDDSISTWYGTGSMRGYLAYDTVQVSDIQVPNQIFGLSMTEPGSFLYYAPFDGFLGLAFPSISSSGATPVFDNMMSQSLVSQNLFSIYLTPDEKKGSFVMFGGIDDAYFTGNLSWIPLSSETYWQIKVDSITMYGRPIACPYGCQGIVDSGTSLVAGPAAGINNIQYEIGAAQAKNGSHMVNCSFISLLPDIVFIINGIQFPLPPQAYIRQLKDGSCMSGFEAFSLHTTGGDLWILGDVFLRRYYSVFDRANNMVGLAPAL</sequence>
<comment type="function">
    <text evidence="1">Shows particularly broad specificity; although bonds involving phenylalanine and leucine are preferred, many others are also cleaved to some extent.</text>
</comment>
<dbReference type="Proteomes" id="UP000661971">
    <property type="component" value="Unassembled WGS sequence"/>
</dbReference>
<keyword evidence="5 11" id="KW-0064">Aspartyl protease</keyword>
<keyword evidence="4 11" id="KW-0645">Protease</keyword>
<protein>
    <recommendedName>
        <fullName evidence="3">pepsin A</fullName>
        <ecNumber evidence="3">3.4.23.1</ecNumber>
    </recommendedName>
</protein>
<evidence type="ECO:0000256" key="10">
    <source>
        <dbReference type="PIRSR" id="PIRSR601461-2"/>
    </source>
</evidence>
<keyword evidence="6" id="KW-0222">Digestion</keyword>
<dbReference type="InterPro" id="IPR021109">
    <property type="entry name" value="Peptidase_aspartic_dom_sf"/>
</dbReference>
<dbReference type="PRINTS" id="PR00792">
    <property type="entry name" value="PEPSIN"/>
</dbReference>
<feature type="disulfide bond" evidence="10">
    <location>
        <begin position="263"/>
        <end position="267"/>
    </location>
</feature>
<dbReference type="EC" id="3.4.23.1" evidence="3"/>
<evidence type="ECO:0000313" key="13">
    <source>
        <dbReference type="EMBL" id="NXD16660.1"/>
    </source>
</evidence>
<feature type="disulfide bond" evidence="10">
    <location>
        <begin position="306"/>
        <end position="340"/>
    </location>
</feature>
<organism evidence="13 14">
    <name type="scientific">Nothocercus nigrocapillus</name>
    <dbReference type="NCBI Taxonomy" id="1977171"/>
    <lineage>
        <taxon>Eukaryota</taxon>
        <taxon>Metazoa</taxon>
        <taxon>Chordata</taxon>
        <taxon>Craniata</taxon>
        <taxon>Vertebrata</taxon>
        <taxon>Euteleostomi</taxon>
        <taxon>Archelosauria</taxon>
        <taxon>Archosauria</taxon>
        <taxon>Dinosauria</taxon>
        <taxon>Saurischia</taxon>
        <taxon>Theropoda</taxon>
        <taxon>Coelurosauria</taxon>
        <taxon>Aves</taxon>
        <taxon>Palaeognathae</taxon>
        <taxon>Tinamiformes</taxon>
        <taxon>Tinamidae</taxon>
        <taxon>Nothocercus</taxon>
    </lineage>
</organism>
<evidence type="ECO:0000256" key="5">
    <source>
        <dbReference type="ARBA" id="ARBA00022750"/>
    </source>
</evidence>
<feature type="active site" evidence="9">
    <location>
        <position position="272"/>
    </location>
</feature>
<feature type="active site" evidence="9">
    <location>
        <position position="89"/>
    </location>
</feature>
<dbReference type="Gene3D" id="6.10.140.60">
    <property type="match status" value="1"/>
</dbReference>
<evidence type="ECO:0000256" key="9">
    <source>
        <dbReference type="PIRSR" id="PIRSR601461-1"/>
    </source>
</evidence>
<name>A0A851TLZ8_9AVES</name>
<dbReference type="PANTHER" id="PTHR47966">
    <property type="entry name" value="BETA-SITE APP-CLEAVING ENZYME, ISOFORM A-RELATED"/>
    <property type="match status" value="1"/>
</dbReference>
<dbReference type="PROSITE" id="PS00141">
    <property type="entry name" value="ASP_PROTEASE"/>
    <property type="match status" value="2"/>
</dbReference>